<keyword evidence="7" id="KW-0732">Signal</keyword>
<evidence type="ECO:0000256" key="3">
    <source>
        <dbReference type="ARBA" id="ARBA00022989"/>
    </source>
</evidence>
<feature type="transmembrane region" description="Helical" evidence="6">
    <location>
        <begin position="423"/>
        <end position="440"/>
    </location>
</feature>
<dbReference type="InterPro" id="IPR020846">
    <property type="entry name" value="MFS_dom"/>
</dbReference>
<dbReference type="GO" id="GO:0016020">
    <property type="term" value="C:membrane"/>
    <property type="evidence" value="ECO:0007669"/>
    <property type="project" value="UniProtKB-SubCell"/>
</dbReference>
<dbReference type="PROSITE" id="PS50850">
    <property type="entry name" value="MFS"/>
    <property type="match status" value="1"/>
</dbReference>
<keyword evidence="4 6" id="KW-0472">Membrane</keyword>
<proteinExistence type="predicted"/>
<dbReference type="GO" id="GO:0022857">
    <property type="term" value="F:transmembrane transporter activity"/>
    <property type="evidence" value="ECO:0007669"/>
    <property type="project" value="InterPro"/>
</dbReference>
<evidence type="ECO:0000259" key="8">
    <source>
        <dbReference type="PROSITE" id="PS50850"/>
    </source>
</evidence>
<feature type="chain" id="PRO_5035441782" evidence="7">
    <location>
        <begin position="26"/>
        <end position="632"/>
    </location>
</feature>
<dbReference type="Proteomes" id="UP000838412">
    <property type="component" value="Chromosome 12"/>
</dbReference>
<dbReference type="PANTHER" id="PTHR24064">
    <property type="entry name" value="SOLUTE CARRIER FAMILY 22 MEMBER"/>
    <property type="match status" value="1"/>
</dbReference>
<organism evidence="9 10">
    <name type="scientific">Branchiostoma lanceolatum</name>
    <name type="common">Common lancelet</name>
    <name type="synonym">Amphioxus lanceolatum</name>
    <dbReference type="NCBI Taxonomy" id="7740"/>
    <lineage>
        <taxon>Eukaryota</taxon>
        <taxon>Metazoa</taxon>
        <taxon>Chordata</taxon>
        <taxon>Cephalochordata</taxon>
        <taxon>Leptocardii</taxon>
        <taxon>Amphioxiformes</taxon>
        <taxon>Branchiostomatidae</taxon>
        <taxon>Branchiostoma</taxon>
    </lineage>
</organism>
<feature type="transmembrane region" description="Helical" evidence="6">
    <location>
        <begin position="484"/>
        <end position="503"/>
    </location>
</feature>
<dbReference type="InterPro" id="IPR036259">
    <property type="entry name" value="MFS_trans_sf"/>
</dbReference>
<feature type="transmembrane region" description="Helical" evidence="6">
    <location>
        <begin position="256"/>
        <end position="274"/>
    </location>
</feature>
<evidence type="ECO:0000256" key="2">
    <source>
        <dbReference type="ARBA" id="ARBA00022692"/>
    </source>
</evidence>
<keyword evidence="3 6" id="KW-1133">Transmembrane helix</keyword>
<accession>A0A8J9YV01</accession>
<feature type="region of interest" description="Disordered" evidence="5">
    <location>
        <begin position="607"/>
        <end position="632"/>
    </location>
</feature>
<feature type="transmembrane region" description="Helical" evidence="6">
    <location>
        <begin position="452"/>
        <end position="472"/>
    </location>
</feature>
<evidence type="ECO:0000313" key="10">
    <source>
        <dbReference type="Proteomes" id="UP000838412"/>
    </source>
</evidence>
<feature type="transmembrane region" description="Helical" evidence="6">
    <location>
        <begin position="341"/>
        <end position="360"/>
    </location>
</feature>
<feature type="transmembrane region" description="Helical" evidence="6">
    <location>
        <begin position="509"/>
        <end position="528"/>
    </location>
</feature>
<evidence type="ECO:0000256" key="6">
    <source>
        <dbReference type="SAM" id="Phobius"/>
    </source>
</evidence>
<feature type="transmembrane region" description="Helical" evidence="6">
    <location>
        <begin position="313"/>
        <end position="335"/>
    </location>
</feature>
<feature type="compositionally biased region" description="Basic and acidic residues" evidence="5">
    <location>
        <begin position="622"/>
        <end position="632"/>
    </location>
</feature>
<reference evidence="9" key="1">
    <citation type="submission" date="2022-01" db="EMBL/GenBank/DDBJ databases">
        <authorList>
            <person name="Braso-Vives M."/>
        </authorList>
    </citation>
    <scope>NUCLEOTIDE SEQUENCE</scope>
</reference>
<sequence>MGQCRSLLTTDLLVVTVGHFYEVLARSVYPTGQPSPLTAEGVKEEQRSSFSLRETSILCDGPSCCDVAMKVTERHLNMADFDEVLKHIGELGPYQIRLCFLVYLPALPCCMHMFSMVFIGATPLHHCATPELDAALSEQNASLAERMNVTIPWELADGVWQHSSCTRYNMSEYSWDLTNATAGPTFNMAANLSTTECDAGWEYDRSQFHTSVSVEFDLVCSRKWLNNLAQSILMVGVLCGAVVFGDLSDRYGRKWTFFLALSLQILFGVANAFTHSYATFVVLRFLVGACAYPVFMIAFVIGQEIVGPSKRALAGSVIELAFGAAIMVLAGLAYAIREWTFLQLAITLPSAVFILSWWLVPESPRWLVAKGRLEEAMEIIQLMAKRNGKALPSDIRLDRTQRSNRGQHSALDLVRTPNMMRKSIVIFSNWFAVTILYYGLSLSTADLAGDDYVNFFLVGVVEVPGYLSSFVVIDRLGRRVPHMLYMVVGGVACVAAAFIPKHLAPLTTTLVMIGKFGAAGAFNIIYIWTGELYPTVVRNVGVGVSVLWSRCGGIASPFIALLKDVWGPFPLIILGAPACLAGALALVLPETLGLPLPETMEEAEHFGGRRRTNEQYMPESDAESHFEMLETQ</sequence>
<dbReference type="InterPro" id="IPR005828">
    <property type="entry name" value="MFS_sugar_transport-like"/>
</dbReference>
<name>A0A8J9YV01_BRALA</name>
<gene>
    <name evidence="9" type="primary">SLC22A5</name>
    <name evidence="9" type="ORF">BLAG_LOCUS5543</name>
</gene>
<dbReference type="SUPFAM" id="SSF103473">
    <property type="entry name" value="MFS general substrate transporter"/>
    <property type="match status" value="1"/>
</dbReference>
<comment type="subcellular location">
    <subcellularLocation>
        <location evidence="1">Membrane</location>
        <topology evidence="1">Multi-pass membrane protein</topology>
    </subcellularLocation>
</comment>
<keyword evidence="2 6" id="KW-0812">Transmembrane</keyword>
<dbReference type="AlphaFoldDB" id="A0A8J9YV01"/>
<dbReference type="OrthoDB" id="5141738at2759"/>
<feature type="signal peptide" evidence="7">
    <location>
        <begin position="1"/>
        <end position="25"/>
    </location>
</feature>
<feature type="transmembrane region" description="Helical" evidence="6">
    <location>
        <begin position="568"/>
        <end position="588"/>
    </location>
</feature>
<evidence type="ECO:0000256" key="4">
    <source>
        <dbReference type="ARBA" id="ARBA00023136"/>
    </source>
</evidence>
<dbReference type="Gene3D" id="1.20.1250.20">
    <property type="entry name" value="MFS general substrate transporter like domains"/>
    <property type="match status" value="1"/>
</dbReference>
<keyword evidence="10" id="KW-1185">Reference proteome</keyword>
<feature type="domain" description="Major facilitator superfamily (MFS) profile" evidence="8">
    <location>
        <begin position="177"/>
        <end position="593"/>
    </location>
</feature>
<feature type="transmembrane region" description="Helical" evidence="6">
    <location>
        <begin position="540"/>
        <end position="562"/>
    </location>
</feature>
<dbReference type="CDD" id="cd17317">
    <property type="entry name" value="MFS_SLC22"/>
    <property type="match status" value="1"/>
</dbReference>
<dbReference type="EMBL" id="OV696697">
    <property type="protein sequence ID" value="CAH1242231.1"/>
    <property type="molecule type" value="Genomic_DNA"/>
</dbReference>
<evidence type="ECO:0000256" key="5">
    <source>
        <dbReference type="SAM" id="MobiDB-lite"/>
    </source>
</evidence>
<dbReference type="Pfam" id="PF00083">
    <property type="entry name" value="Sugar_tr"/>
    <property type="match status" value="1"/>
</dbReference>
<evidence type="ECO:0000313" key="9">
    <source>
        <dbReference type="EMBL" id="CAH1242231.1"/>
    </source>
</evidence>
<evidence type="ECO:0000256" key="7">
    <source>
        <dbReference type="SAM" id="SignalP"/>
    </source>
</evidence>
<evidence type="ECO:0000256" key="1">
    <source>
        <dbReference type="ARBA" id="ARBA00004141"/>
    </source>
</evidence>
<feature type="transmembrane region" description="Helical" evidence="6">
    <location>
        <begin position="280"/>
        <end position="301"/>
    </location>
</feature>
<feature type="transmembrane region" description="Helical" evidence="6">
    <location>
        <begin position="224"/>
        <end position="244"/>
    </location>
</feature>
<protein>
    <submittedName>
        <fullName evidence="9">SLC22A5 protein</fullName>
    </submittedName>
</protein>